<keyword evidence="1" id="KW-0472">Membrane</keyword>
<protein>
    <submittedName>
        <fullName evidence="2">Uncharacterized protein</fullName>
    </submittedName>
</protein>
<feature type="transmembrane region" description="Helical" evidence="1">
    <location>
        <begin position="16"/>
        <end position="35"/>
    </location>
</feature>
<dbReference type="RefSeq" id="WP_199466605.1">
    <property type="nucleotide sequence ID" value="NZ_JAEMNX010000001.1"/>
</dbReference>
<name>A0A934MV08_9GAMM</name>
<dbReference type="InterPro" id="IPR029151">
    <property type="entry name" value="Sensor-like_sf"/>
</dbReference>
<proteinExistence type="predicted"/>
<keyword evidence="1" id="KW-0812">Transmembrane</keyword>
<accession>A0A934MV08</accession>
<sequence length="862" mass="97754">MERIATSLRQRLQNQILLLLGVTFLVMTAIMLYFLELQNRSSEAPRLALRHQIVEQAFNSYLARAEYEMSFISQDLLLKDYKPGRELDMLFSNSDVLFFGGLDFFYIERVNGSHSIDPRARLFTKVDLKEPLSLGKINLWIKTVTDDGAVFLIYKKKLMSEEQGNLGFLYGFISLNNNLTLANELLTSSQADMVRIYDNANNNILLEERQVGENLSGQLLKTRSPLSTPISADLQLELVQKNKPLATILSRGLVPILFINLALFCLYFALVYIIKKWLFLPLKAMAYQNQYDVLPFIELQPLQEQVSQDRAFIKAKESRFQLLIESTHNAIIFCSEVAEIDMINSEAQSIFPDYKSARTVFDFLPITCHQAIQEALKGEVGITFDLTVTSIGRIYHWQAHSFKNESSYRGLVLIGRDITYESSLLWQLEQLRPGSLAVQKKVEVDALLDELEYLSTLPDYVSHRQLQGWLSLLISVLEGVSCESRELSSDVLGEMIAEENLFVSSRLGMETTQIEIECSVVVGATLFEVDLAFRNLLRVLYMLVIASDLEEKRLSFSLDEGVLKIMAITDMASRLLPSWLVATLLERLGGEQKAYVNNLFQLHLPIHVVSAEIEPLSKALVVAWVVNDYSNAEHIHSLLLRLGLGVEQYISADSFFTQSRSIAKFDAVVIGCDQDVEAQANITTALKAQHHRDDLPLVWLNTHQPLDPEENDLTLFGCVFDHNLYKVLQKAFLLDGIVPMNFGNESHTWVIVGGSRVAKAIWYAELEQREIASQWLADLSGYHAVLPYYPDAVVVLLDPQPKESLLAIQVSFPSVHLFALQKWDGMADNVMLFEMQAPYSSDKIIMLKDYVDTKIKNSRSNE</sequence>
<dbReference type="Proteomes" id="UP000628710">
    <property type="component" value="Unassembled WGS sequence"/>
</dbReference>
<keyword evidence="3" id="KW-1185">Reference proteome</keyword>
<evidence type="ECO:0000256" key="1">
    <source>
        <dbReference type="SAM" id="Phobius"/>
    </source>
</evidence>
<dbReference type="Gene3D" id="3.30.450.220">
    <property type="entry name" value="LuxQ periplasmic domain, N-terminal subdomain"/>
    <property type="match status" value="1"/>
</dbReference>
<feature type="transmembrane region" description="Helical" evidence="1">
    <location>
        <begin position="252"/>
        <end position="274"/>
    </location>
</feature>
<comment type="caution">
    <text evidence="2">The sequence shown here is derived from an EMBL/GenBank/DDBJ whole genome shotgun (WGS) entry which is preliminary data.</text>
</comment>
<dbReference type="AlphaFoldDB" id="A0A934MV08"/>
<reference evidence="2" key="1">
    <citation type="submission" date="2020-12" db="EMBL/GenBank/DDBJ databases">
        <title>Marinomonas arctica sp. nov., a psychrotolerant bacterium isolated from the Arctic.</title>
        <authorList>
            <person name="Zhang Y."/>
        </authorList>
    </citation>
    <scope>NUCLEOTIDE SEQUENCE</scope>
    <source>
        <strain evidence="2">C1424</strain>
    </source>
</reference>
<organism evidence="2 3">
    <name type="scientific">Marinomonas transparens</name>
    <dbReference type="NCBI Taxonomy" id="2795388"/>
    <lineage>
        <taxon>Bacteria</taxon>
        <taxon>Pseudomonadati</taxon>
        <taxon>Pseudomonadota</taxon>
        <taxon>Gammaproteobacteria</taxon>
        <taxon>Oceanospirillales</taxon>
        <taxon>Oceanospirillaceae</taxon>
        <taxon>Marinomonas</taxon>
    </lineage>
</organism>
<evidence type="ECO:0000313" key="2">
    <source>
        <dbReference type="EMBL" id="MBJ7536514.1"/>
    </source>
</evidence>
<gene>
    <name evidence="2" type="ORF">I8J31_02335</name>
</gene>
<dbReference type="EMBL" id="JAEMNX010000001">
    <property type="protein sequence ID" value="MBJ7536514.1"/>
    <property type="molecule type" value="Genomic_DNA"/>
</dbReference>
<dbReference type="InterPro" id="IPR043056">
    <property type="entry name" value="LuxQ-periplasm_N"/>
</dbReference>
<keyword evidence="1" id="KW-1133">Transmembrane helix</keyword>
<evidence type="ECO:0000313" key="3">
    <source>
        <dbReference type="Proteomes" id="UP000628710"/>
    </source>
</evidence>
<dbReference type="SUPFAM" id="SSF103190">
    <property type="entry name" value="Sensory domain-like"/>
    <property type="match status" value="1"/>
</dbReference>